<feature type="domain" description="Mur ligase central" evidence="20">
    <location>
        <begin position="117"/>
        <end position="290"/>
    </location>
</feature>
<evidence type="ECO:0000256" key="4">
    <source>
        <dbReference type="ARBA" id="ARBA00010416"/>
    </source>
</evidence>
<accession>A0A4S4C5K1</accession>
<evidence type="ECO:0000256" key="8">
    <source>
        <dbReference type="ARBA" id="ARBA00022598"/>
    </source>
</evidence>
<dbReference type="GO" id="GO:0008764">
    <property type="term" value="F:UDP-N-acetylmuramoylalanine-D-glutamate ligase activity"/>
    <property type="evidence" value="ECO:0007669"/>
    <property type="project" value="UniProtKB-UniRule"/>
</dbReference>
<dbReference type="EC" id="6.3.2.9" evidence="5 17"/>
<dbReference type="Gene3D" id="3.40.1190.10">
    <property type="entry name" value="Mur-like, catalytic domain"/>
    <property type="match status" value="1"/>
</dbReference>
<dbReference type="Proteomes" id="UP000310334">
    <property type="component" value="Unassembled WGS sequence"/>
</dbReference>
<dbReference type="InterPro" id="IPR013221">
    <property type="entry name" value="Mur_ligase_cen"/>
</dbReference>
<comment type="catalytic activity">
    <reaction evidence="16 17 18">
        <text>UDP-N-acetyl-alpha-D-muramoyl-L-alanine + D-glutamate + ATP = UDP-N-acetyl-alpha-D-muramoyl-L-alanyl-D-glutamate + ADP + phosphate + H(+)</text>
        <dbReference type="Rhea" id="RHEA:16429"/>
        <dbReference type="ChEBI" id="CHEBI:15378"/>
        <dbReference type="ChEBI" id="CHEBI:29986"/>
        <dbReference type="ChEBI" id="CHEBI:30616"/>
        <dbReference type="ChEBI" id="CHEBI:43474"/>
        <dbReference type="ChEBI" id="CHEBI:83898"/>
        <dbReference type="ChEBI" id="CHEBI:83900"/>
        <dbReference type="ChEBI" id="CHEBI:456216"/>
        <dbReference type="EC" id="6.3.2.9"/>
    </reaction>
</comment>
<dbReference type="PANTHER" id="PTHR43692">
    <property type="entry name" value="UDP-N-ACETYLMURAMOYLALANINE--D-GLUTAMATE LIGASE"/>
    <property type="match status" value="1"/>
</dbReference>
<dbReference type="GO" id="GO:0071555">
    <property type="term" value="P:cell wall organization"/>
    <property type="evidence" value="ECO:0007669"/>
    <property type="project" value="UniProtKB-KW"/>
</dbReference>
<evidence type="ECO:0000256" key="18">
    <source>
        <dbReference type="RuleBase" id="RU003664"/>
    </source>
</evidence>
<feature type="binding site" evidence="17">
    <location>
        <begin position="119"/>
        <end position="125"/>
    </location>
    <ligand>
        <name>ATP</name>
        <dbReference type="ChEBI" id="CHEBI:30616"/>
    </ligand>
</feature>
<evidence type="ECO:0000256" key="11">
    <source>
        <dbReference type="ARBA" id="ARBA00022960"/>
    </source>
</evidence>
<dbReference type="Pfam" id="PF02875">
    <property type="entry name" value="Mur_ligase_C"/>
    <property type="match status" value="1"/>
</dbReference>
<dbReference type="UniPathway" id="UPA00219"/>
<evidence type="ECO:0000256" key="14">
    <source>
        <dbReference type="ARBA" id="ARBA00030398"/>
    </source>
</evidence>
<evidence type="ECO:0000256" key="15">
    <source>
        <dbReference type="ARBA" id="ARBA00032324"/>
    </source>
</evidence>
<reference evidence="21 22" key="1">
    <citation type="submission" date="2019-04" db="EMBL/GenBank/DDBJ databases">
        <title>Bacillus sediminilitoris sp. nov., isolated from a tidal flat sediment on the East China Sea.</title>
        <authorList>
            <person name="Wei Y."/>
            <person name="Mao H."/>
            <person name="Fang J."/>
        </authorList>
    </citation>
    <scope>NUCLEOTIDE SEQUENCE [LARGE SCALE GENOMIC DNA]</scope>
    <source>
        <strain evidence="21 22">DSL-17</strain>
    </source>
</reference>
<dbReference type="SUPFAM" id="SSF53244">
    <property type="entry name" value="MurD-like peptide ligases, peptide-binding domain"/>
    <property type="match status" value="1"/>
</dbReference>
<evidence type="ECO:0000259" key="19">
    <source>
        <dbReference type="Pfam" id="PF02875"/>
    </source>
</evidence>
<dbReference type="Pfam" id="PF08245">
    <property type="entry name" value="Mur_ligase_M"/>
    <property type="match status" value="1"/>
</dbReference>
<evidence type="ECO:0000256" key="12">
    <source>
        <dbReference type="ARBA" id="ARBA00022984"/>
    </source>
</evidence>
<evidence type="ECO:0000313" key="21">
    <source>
        <dbReference type="EMBL" id="THF83097.1"/>
    </source>
</evidence>
<comment type="similarity">
    <text evidence="4 17">Belongs to the MurCDEF family.</text>
</comment>
<evidence type="ECO:0000256" key="2">
    <source>
        <dbReference type="ARBA" id="ARBA00004496"/>
    </source>
</evidence>
<dbReference type="SUPFAM" id="SSF53623">
    <property type="entry name" value="MurD-like peptide ligases, catalytic domain"/>
    <property type="match status" value="1"/>
</dbReference>
<dbReference type="Gene3D" id="3.40.50.720">
    <property type="entry name" value="NAD(P)-binding Rossmann-like Domain"/>
    <property type="match status" value="1"/>
</dbReference>
<dbReference type="HAMAP" id="MF_00639">
    <property type="entry name" value="MurD"/>
    <property type="match status" value="1"/>
</dbReference>
<evidence type="ECO:0000259" key="20">
    <source>
        <dbReference type="Pfam" id="PF08245"/>
    </source>
</evidence>
<keyword evidence="13 17" id="KW-0961">Cell wall biogenesis/degradation</keyword>
<dbReference type="RefSeq" id="WP_136351328.1">
    <property type="nucleotide sequence ID" value="NZ_CP046266.1"/>
</dbReference>
<dbReference type="GO" id="GO:0008360">
    <property type="term" value="P:regulation of cell shape"/>
    <property type="evidence" value="ECO:0007669"/>
    <property type="project" value="UniProtKB-KW"/>
</dbReference>
<dbReference type="Pfam" id="PF21799">
    <property type="entry name" value="MurD-like_N"/>
    <property type="match status" value="1"/>
</dbReference>
<keyword evidence="12 17" id="KW-0573">Peptidoglycan synthesis</keyword>
<keyword evidence="9 17" id="KW-0547">Nucleotide-binding</keyword>
<keyword evidence="11 17" id="KW-0133">Cell shape</keyword>
<keyword evidence="17 18" id="KW-0132">Cell division</keyword>
<evidence type="ECO:0000256" key="10">
    <source>
        <dbReference type="ARBA" id="ARBA00022840"/>
    </source>
</evidence>
<evidence type="ECO:0000256" key="6">
    <source>
        <dbReference type="ARBA" id="ARBA00015655"/>
    </source>
</evidence>
<dbReference type="InterPro" id="IPR036615">
    <property type="entry name" value="Mur_ligase_C_dom_sf"/>
</dbReference>
<dbReference type="InterPro" id="IPR036565">
    <property type="entry name" value="Mur-like_cat_sf"/>
</dbReference>
<keyword evidence="8 17" id="KW-0436">Ligase</keyword>
<protein>
    <recommendedName>
        <fullName evidence="6 17">UDP-N-acetylmuramoylalanine--D-glutamate ligase</fullName>
        <ecNumber evidence="5 17">6.3.2.9</ecNumber>
    </recommendedName>
    <alternativeName>
        <fullName evidence="15 17">D-glutamic acid-adding enzyme</fullName>
    </alternativeName>
    <alternativeName>
        <fullName evidence="14 17">UDP-N-acetylmuramoyl-L-alanyl-D-glutamate synthetase</fullName>
    </alternativeName>
</protein>
<evidence type="ECO:0000313" key="22">
    <source>
        <dbReference type="Proteomes" id="UP000310334"/>
    </source>
</evidence>
<comment type="pathway">
    <text evidence="3 17 18">Cell wall biogenesis; peptidoglycan biosynthesis.</text>
</comment>
<dbReference type="GO" id="GO:0005737">
    <property type="term" value="C:cytoplasm"/>
    <property type="evidence" value="ECO:0007669"/>
    <property type="project" value="UniProtKB-SubCell"/>
</dbReference>
<evidence type="ECO:0000256" key="9">
    <source>
        <dbReference type="ARBA" id="ARBA00022741"/>
    </source>
</evidence>
<keyword evidence="7 17" id="KW-0963">Cytoplasm</keyword>
<dbReference type="NCBIfam" id="TIGR01087">
    <property type="entry name" value="murD"/>
    <property type="match status" value="1"/>
</dbReference>
<proteinExistence type="inferred from homology"/>
<dbReference type="GO" id="GO:0051301">
    <property type="term" value="P:cell division"/>
    <property type="evidence" value="ECO:0007669"/>
    <property type="project" value="UniProtKB-KW"/>
</dbReference>
<dbReference type="AlphaFoldDB" id="A0A4S4C5K1"/>
<dbReference type="GO" id="GO:0009252">
    <property type="term" value="P:peptidoglycan biosynthetic process"/>
    <property type="evidence" value="ECO:0007669"/>
    <property type="project" value="UniProtKB-UniRule"/>
</dbReference>
<keyword evidence="17 18" id="KW-0131">Cell cycle</keyword>
<dbReference type="SUPFAM" id="SSF51984">
    <property type="entry name" value="MurCD N-terminal domain"/>
    <property type="match status" value="1"/>
</dbReference>
<name>A0A4S4C5K1_9BACI</name>
<gene>
    <name evidence="17" type="primary">murD</name>
    <name evidence="21" type="ORF">E6W99_01650</name>
</gene>
<organism evidence="21 22">
    <name type="scientific">Metabacillus sediminilitoris</name>
    <dbReference type="NCBI Taxonomy" id="2567941"/>
    <lineage>
        <taxon>Bacteria</taxon>
        <taxon>Bacillati</taxon>
        <taxon>Bacillota</taxon>
        <taxon>Bacilli</taxon>
        <taxon>Bacillales</taxon>
        <taxon>Bacillaceae</taxon>
        <taxon>Metabacillus</taxon>
    </lineage>
</organism>
<evidence type="ECO:0000256" key="16">
    <source>
        <dbReference type="ARBA" id="ARBA00047632"/>
    </source>
</evidence>
<comment type="function">
    <text evidence="1 17 18">Cell wall formation. Catalyzes the addition of glutamate to the nucleotide precursor UDP-N-acetylmuramoyl-L-alanine (UMA).</text>
</comment>
<dbReference type="EMBL" id="SSNT01000001">
    <property type="protein sequence ID" value="THF83097.1"/>
    <property type="molecule type" value="Genomic_DNA"/>
</dbReference>
<evidence type="ECO:0000256" key="1">
    <source>
        <dbReference type="ARBA" id="ARBA00002734"/>
    </source>
</evidence>
<evidence type="ECO:0000256" key="5">
    <source>
        <dbReference type="ARBA" id="ARBA00012212"/>
    </source>
</evidence>
<dbReference type="OrthoDB" id="9809796at2"/>
<dbReference type="InterPro" id="IPR005762">
    <property type="entry name" value="MurD"/>
</dbReference>
<keyword evidence="10 17" id="KW-0067">ATP-binding</keyword>
<evidence type="ECO:0000256" key="7">
    <source>
        <dbReference type="ARBA" id="ARBA00022490"/>
    </source>
</evidence>
<dbReference type="PANTHER" id="PTHR43692:SF1">
    <property type="entry name" value="UDP-N-ACETYLMURAMOYLALANINE--D-GLUTAMATE LIGASE"/>
    <property type="match status" value="1"/>
</dbReference>
<dbReference type="GO" id="GO:0005524">
    <property type="term" value="F:ATP binding"/>
    <property type="evidence" value="ECO:0007669"/>
    <property type="project" value="UniProtKB-UniRule"/>
</dbReference>
<dbReference type="Gene3D" id="3.90.190.20">
    <property type="entry name" value="Mur ligase, C-terminal domain"/>
    <property type="match status" value="1"/>
</dbReference>
<keyword evidence="22" id="KW-1185">Reference proteome</keyword>
<evidence type="ECO:0000256" key="17">
    <source>
        <dbReference type="HAMAP-Rule" id="MF_00639"/>
    </source>
</evidence>
<comment type="caution">
    <text evidence="21">The sequence shown here is derived from an EMBL/GenBank/DDBJ whole genome shotgun (WGS) entry which is preliminary data.</text>
</comment>
<feature type="domain" description="Mur ligase C-terminal" evidence="19">
    <location>
        <begin position="313"/>
        <end position="426"/>
    </location>
</feature>
<dbReference type="InterPro" id="IPR004101">
    <property type="entry name" value="Mur_ligase_C"/>
</dbReference>
<comment type="subcellular location">
    <subcellularLocation>
        <location evidence="2 17 18">Cytoplasm</location>
    </subcellularLocation>
</comment>
<sequence length="450" mass="49431">MKKISDYLHKNVLVIGLAKSGLAAAKLLHQLGANVTVNDLKAVDSDASVQELRELGVQVVCGDHPLSLISDSVDLVVKNPGIPYSNPLISLAEKQNIPTITEVELAYKISEADIIAITGSNGKTTTTTLIYEMLKEAGKQPLIAGNIGTVACEVAQLATKDNVIVMELSSFQLLGTIEFRPAIAVLLNIFDAHLDYHGTKDEYVYAKGKIYENQIGTDASIVNFDDREVCELSEKSHAEKLFFSTTTMLEGGTYIKDESIWYKNEQIILIKDIVLPGAHNLENILAAISAVKLRGATNDAIVKVLTSFKGVKHRLQFVENINNRRFYNDSKATNILATSKALQAFTVPTILLAGGLDRGNEFDELKPFLKHVKAMILFGETAPKLERIAKESGIEVIKRVDNVEQAVITAYEVSDEDDVIVLSPACASWDQFKTFEERGDIFIQAVHKLN</sequence>
<evidence type="ECO:0000256" key="13">
    <source>
        <dbReference type="ARBA" id="ARBA00023316"/>
    </source>
</evidence>
<evidence type="ECO:0000256" key="3">
    <source>
        <dbReference type="ARBA" id="ARBA00004752"/>
    </source>
</evidence>